<protein>
    <submittedName>
        <fullName evidence="1">Uncharacterized protein</fullName>
    </submittedName>
</protein>
<evidence type="ECO:0000313" key="2">
    <source>
        <dbReference type="Proteomes" id="UP001367508"/>
    </source>
</evidence>
<dbReference type="Proteomes" id="UP001367508">
    <property type="component" value="Unassembled WGS sequence"/>
</dbReference>
<sequence>MSREYTWNAIPVSSSEPKYESRGLGENWNMLVLSSTMRTEISNVVPHAKRYDQALWKMMGKTVSRSWDGFSLQAELFLVFWKAVPGMMPTALLATKIDDHGSIGLPRQLPIGLLR</sequence>
<comment type="caution">
    <text evidence="1">The sequence shown here is derived from an EMBL/GenBank/DDBJ whole genome shotgun (WGS) entry which is preliminary data.</text>
</comment>
<proteinExistence type="predicted"/>
<organism evidence="1 2">
    <name type="scientific">Canavalia gladiata</name>
    <name type="common">Sword bean</name>
    <name type="synonym">Dolichos gladiatus</name>
    <dbReference type="NCBI Taxonomy" id="3824"/>
    <lineage>
        <taxon>Eukaryota</taxon>
        <taxon>Viridiplantae</taxon>
        <taxon>Streptophyta</taxon>
        <taxon>Embryophyta</taxon>
        <taxon>Tracheophyta</taxon>
        <taxon>Spermatophyta</taxon>
        <taxon>Magnoliopsida</taxon>
        <taxon>eudicotyledons</taxon>
        <taxon>Gunneridae</taxon>
        <taxon>Pentapetalae</taxon>
        <taxon>rosids</taxon>
        <taxon>fabids</taxon>
        <taxon>Fabales</taxon>
        <taxon>Fabaceae</taxon>
        <taxon>Papilionoideae</taxon>
        <taxon>50 kb inversion clade</taxon>
        <taxon>NPAAA clade</taxon>
        <taxon>indigoferoid/millettioid clade</taxon>
        <taxon>Phaseoleae</taxon>
        <taxon>Canavalia</taxon>
    </lineage>
</organism>
<name>A0AAN9M8M3_CANGL</name>
<evidence type="ECO:0000313" key="1">
    <source>
        <dbReference type="EMBL" id="KAK7350260.1"/>
    </source>
</evidence>
<keyword evidence="2" id="KW-1185">Reference proteome</keyword>
<accession>A0AAN9M8M3</accession>
<dbReference type="AlphaFoldDB" id="A0AAN9M8M3"/>
<gene>
    <name evidence="1" type="ORF">VNO77_08632</name>
</gene>
<dbReference type="EMBL" id="JAYMYQ010000002">
    <property type="protein sequence ID" value="KAK7350260.1"/>
    <property type="molecule type" value="Genomic_DNA"/>
</dbReference>
<reference evidence="1 2" key="1">
    <citation type="submission" date="2024-01" db="EMBL/GenBank/DDBJ databases">
        <title>The genomes of 5 underutilized Papilionoideae crops provide insights into root nodulation and disease resistanc.</title>
        <authorList>
            <person name="Jiang F."/>
        </authorList>
    </citation>
    <scope>NUCLEOTIDE SEQUENCE [LARGE SCALE GENOMIC DNA]</scope>
    <source>
        <strain evidence="1">LVBAO_FW01</strain>
        <tissue evidence="1">Leaves</tissue>
    </source>
</reference>